<reference evidence="6" key="1">
    <citation type="journal article" date="2014" name="Int. J. Syst. Evol. Microbiol.">
        <title>Complete genome sequence of Corynebacterium casei LMG S-19264T (=DSM 44701T), isolated from a smear-ripened cheese.</title>
        <authorList>
            <consortium name="US DOE Joint Genome Institute (JGI-PGF)"/>
            <person name="Walter F."/>
            <person name="Albersmeier A."/>
            <person name="Kalinowski J."/>
            <person name="Ruckert C."/>
        </authorList>
    </citation>
    <scope>NUCLEOTIDE SEQUENCE</scope>
    <source>
        <strain evidence="6">CCM 7905</strain>
    </source>
</reference>
<feature type="domain" description="HTH tetR-type" evidence="5">
    <location>
        <begin position="50"/>
        <end position="110"/>
    </location>
</feature>
<keyword evidence="2 4" id="KW-0238">DNA-binding</keyword>
<dbReference type="PRINTS" id="PR00455">
    <property type="entry name" value="HTHTETR"/>
</dbReference>
<dbReference type="InterPro" id="IPR009057">
    <property type="entry name" value="Homeodomain-like_sf"/>
</dbReference>
<dbReference type="GO" id="GO:0003700">
    <property type="term" value="F:DNA-binding transcription factor activity"/>
    <property type="evidence" value="ECO:0007669"/>
    <property type="project" value="TreeGrafter"/>
</dbReference>
<comment type="caution">
    <text evidence="6">The sequence shown here is derived from an EMBL/GenBank/DDBJ whole genome shotgun (WGS) entry which is preliminary data.</text>
</comment>
<sequence length="263" mass="29389">MDESTPATSATANFLPLGERFFTRTVRAGYGPSSRFGYRGDVAADGQDPDDFRMTVMLGALDLFESKGYEATTVDEIADAAGISRRTFFRQFRAKEDVVFVDHDIMLAQVTEYLSEAHTDPRAAVAEAAARVFERFAATLDTAHRRYTIVKDVPTLRDREIVMIFRYEGVFMDYLRGALPNVDDLELVQYAAAVTATHNYLLRRTIRDDKVMSVDAVRHVLAGVHGRFEPRDDGVVVAVFPRGTSTRSVTEALAEHLEGDSRH</sequence>
<dbReference type="InterPro" id="IPR050109">
    <property type="entry name" value="HTH-type_TetR-like_transc_reg"/>
</dbReference>
<evidence type="ECO:0000256" key="3">
    <source>
        <dbReference type="ARBA" id="ARBA00023163"/>
    </source>
</evidence>
<keyword evidence="1" id="KW-0805">Transcription regulation</keyword>
<accession>A0A917CQJ6</accession>
<protein>
    <recommendedName>
        <fullName evidence="5">HTH tetR-type domain-containing protein</fullName>
    </recommendedName>
</protein>
<gene>
    <name evidence="6" type="ORF">GCM10007304_03720</name>
</gene>
<dbReference type="Proteomes" id="UP000654257">
    <property type="component" value="Unassembled WGS sequence"/>
</dbReference>
<feature type="DNA-binding region" description="H-T-H motif" evidence="4">
    <location>
        <begin position="73"/>
        <end position="92"/>
    </location>
</feature>
<dbReference type="EMBL" id="BMCU01000001">
    <property type="protein sequence ID" value="GGF93127.1"/>
    <property type="molecule type" value="Genomic_DNA"/>
</dbReference>
<dbReference type="Pfam" id="PF00440">
    <property type="entry name" value="TetR_N"/>
    <property type="match status" value="1"/>
</dbReference>
<evidence type="ECO:0000259" key="5">
    <source>
        <dbReference type="PROSITE" id="PS50977"/>
    </source>
</evidence>
<organism evidence="6 7">
    <name type="scientific">Rhodococcoides trifolii</name>
    <dbReference type="NCBI Taxonomy" id="908250"/>
    <lineage>
        <taxon>Bacteria</taxon>
        <taxon>Bacillati</taxon>
        <taxon>Actinomycetota</taxon>
        <taxon>Actinomycetes</taxon>
        <taxon>Mycobacteriales</taxon>
        <taxon>Nocardiaceae</taxon>
        <taxon>Rhodococcoides</taxon>
    </lineage>
</organism>
<dbReference type="PROSITE" id="PS50977">
    <property type="entry name" value="HTH_TETR_2"/>
    <property type="match status" value="1"/>
</dbReference>
<evidence type="ECO:0000256" key="2">
    <source>
        <dbReference type="ARBA" id="ARBA00023125"/>
    </source>
</evidence>
<dbReference type="GO" id="GO:0000976">
    <property type="term" value="F:transcription cis-regulatory region binding"/>
    <property type="evidence" value="ECO:0007669"/>
    <property type="project" value="TreeGrafter"/>
</dbReference>
<evidence type="ECO:0000256" key="1">
    <source>
        <dbReference type="ARBA" id="ARBA00023015"/>
    </source>
</evidence>
<proteinExistence type="predicted"/>
<dbReference type="AlphaFoldDB" id="A0A917CQJ6"/>
<keyword evidence="7" id="KW-1185">Reference proteome</keyword>
<dbReference type="PANTHER" id="PTHR30055">
    <property type="entry name" value="HTH-TYPE TRANSCRIPTIONAL REGULATOR RUTR"/>
    <property type="match status" value="1"/>
</dbReference>
<keyword evidence="3" id="KW-0804">Transcription</keyword>
<evidence type="ECO:0000313" key="7">
    <source>
        <dbReference type="Proteomes" id="UP000654257"/>
    </source>
</evidence>
<reference evidence="6" key="2">
    <citation type="submission" date="2020-09" db="EMBL/GenBank/DDBJ databases">
        <authorList>
            <person name="Sun Q."/>
            <person name="Sedlacek I."/>
        </authorList>
    </citation>
    <scope>NUCLEOTIDE SEQUENCE</scope>
    <source>
        <strain evidence="6">CCM 7905</strain>
    </source>
</reference>
<dbReference type="InterPro" id="IPR001647">
    <property type="entry name" value="HTH_TetR"/>
</dbReference>
<evidence type="ECO:0000256" key="4">
    <source>
        <dbReference type="PROSITE-ProRule" id="PRU00335"/>
    </source>
</evidence>
<dbReference type="Gene3D" id="1.10.357.10">
    <property type="entry name" value="Tetracycline Repressor, domain 2"/>
    <property type="match status" value="1"/>
</dbReference>
<dbReference type="RefSeq" id="WP_229745727.1">
    <property type="nucleotide sequence ID" value="NZ_BMCU01000001.1"/>
</dbReference>
<dbReference type="PANTHER" id="PTHR30055:SF234">
    <property type="entry name" value="HTH-TYPE TRANSCRIPTIONAL REGULATOR BETI"/>
    <property type="match status" value="1"/>
</dbReference>
<evidence type="ECO:0000313" key="6">
    <source>
        <dbReference type="EMBL" id="GGF93127.1"/>
    </source>
</evidence>
<dbReference type="SUPFAM" id="SSF46689">
    <property type="entry name" value="Homeodomain-like"/>
    <property type="match status" value="1"/>
</dbReference>
<name>A0A917CQJ6_9NOCA</name>